<dbReference type="PROSITE" id="PS50109">
    <property type="entry name" value="HIS_KIN"/>
    <property type="match status" value="1"/>
</dbReference>
<evidence type="ECO:0000256" key="9">
    <source>
        <dbReference type="ARBA" id="ARBA00022840"/>
    </source>
</evidence>
<keyword evidence="5" id="KW-0808">Transferase</keyword>
<dbReference type="Pfam" id="PF02518">
    <property type="entry name" value="HATPase_c"/>
    <property type="match status" value="1"/>
</dbReference>
<evidence type="ECO:0000313" key="17">
    <source>
        <dbReference type="Proteomes" id="UP001589595"/>
    </source>
</evidence>
<feature type="transmembrane region" description="Helical" evidence="14">
    <location>
        <begin position="144"/>
        <end position="164"/>
    </location>
</feature>
<feature type="domain" description="Histidine kinase" evidence="15">
    <location>
        <begin position="384"/>
        <end position="594"/>
    </location>
</feature>
<name>A0ABD5MS33_9EURY</name>
<dbReference type="InterPro" id="IPR004358">
    <property type="entry name" value="Sig_transdc_His_kin-like_C"/>
</dbReference>
<dbReference type="InterPro" id="IPR003661">
    <property type="entry name" value="HisK_dim/P_dom"/>
</dbReference>
<comment type="caution">
    <text evidence="16">The sequence shown here is derived from an EMBL/GenBank/DDBJ whole genome shotgun (WGS) entry which is preliminary data.</text>
</comment>
<protein>
    <recommendedName>
        <fullName evidence="3">histidine kinase</fullName>
        <ecNumber evidence="3">2.7.13.3</ecNumber>
    </recommendedName>
</protein>
<keyword evidence="11" id="KW-0902">Two-component regulatory system</keyword>
<feature type="transmembrane region" description="Helical" evidence="14">
    <location>
        <begin position="184"/>
        <end position="204"/>
    </location>
</feature>
<proteinExistence type="predicted"/>
<keyword evidence="7" id="KW-0547">Nucleotide-binding</keyword>
<evidence type="ECO:0000256" key="12">
    <source>
        <dbReference type="ARBA" id="ARBA00023136"/>
    </source>
</evidence>
<evidence type="ECO:0000256" key="3">
    <source>
        <dbReference type="ARBA" id="ARBA00012438"/>
    </source>
</evidence>
<dbReference type="EC" id="2.7.13.3" evidence="3"/>
<dbReference type="CDD" id="cd00130">
    <property type="entry name" value="PAS"/>
    <property type="match status" value="1"/>
</dbReference>
<dbReference type="SUPFAM" id="SSF47384">
    <property type="entry name" value="Homodimeric domain of signal transducing histidine kinase"/>
    <property type="match status" value="1"/>
</dbReference>
<comment type="catalytic activity">
    <reaction evidence="1">
        <text>ATP + protein L-histidine = ADP + protein N-phospho-L-histidine.</text>
        <dbReference type="EC" id="2.7.13.3"/>
    </reaction>
</comment>
<evidence type="ECO:0000256" key="6">
    <source>
        <dbReference type="ARBA" id="ARBA00022692"/>
    </source>
</evidence>
<dbReference type="Gene3D" id="3.30.565.10">
    <property type="entry name" value="Histidine kinase-like ATPase, C-terminal domain"/>
    <property type="match status" value="1"/>
</dbReference>
<keyword evidence="12 14" id="KW-0472">Membrane</keyword>
<evidence type="ECO:0000256" key="14">
    <source>
        <dbReference type="SAM" id="Phobius"/>
    </source>
</evidence>
<gene>
    <name evidence="16" type="ORF">ACFFOL_11720</name>
</gene>
<evidence type="ECO:0000256" key="11">
    <source>
        <dbReference type="ARBA" id="ARBA00023012"/>
    </source>
</evidence>
<dbReference type="InterPro" id="IPR000014">
    <property type="entry name" value="PAS"/>
</dbReference>
<feature type="compositionally biased region" description="Basic and acidic residues" evidence="13">
    <location>
        <begin position="314"/>
        <end position="326"/>
    </location>
</feature>
<dbReference type="Pfam" id="PF16927">
    <property type="entry name" value="HisKA_7TM"/>
    <property type="match status" value="1"/>
</dbReference>
<feature type="transmembrane region" description="Helical" evidence="14">
    <location>
        <begin position="216"/>
        <end position="234"/>
    </location>
</feature>
<feature type="transmembrane region" description="Helical" evidence="14">
    <location>
        <begin position="6"/>
        <end position="26"/>
    </location>
</feature>
<feature type="transmembrane region" description="Helical" evidence="14">
    <location>
        <begin position="68"/>
        <end position="92"/>
    </location>
</feature>
<evidence type="ECO:0000313" key="16">
    <source>
        <dbReference type="EMBL" id="MFB9824831.1"/>
    </source>
</evidence>
<keyword evidence="6 14" id="KW-0812">Transmembrane</keyword>
<dbReference type="SMART" id="SM00387">
    <property type="entry name" value="HATPase_c"/>
    <property type="match status" value="1"/>
</dbReference>
<organism evidence="16 17">
    <name type="scientific">Halobaculum roseum</name>
    <dbReference type="NCBI Taxonomy" id="2175149"/>
    <lineage>
        <taxon>Archaea</taxon>
        <taxon>Methanobacteriati</taxon>
        <taxon>Methanobacteriota</taxon>
        <taxon>Stenosarchaea group</taxon>
        <taxon>Halobacteria</taxon>
        <taxon>Halobacteriales</taxon>
        <taxon>Haloferacaceae</taxon>
        <taxon>Halobaculum</taxon>
    </lineage>
</organism>
<dbReference type="PANTHER" id="PTHR42878:SF7">
    <property type="entry name" value="SENSOR HISTIDINE KINASE GLRK"/>
    <property type="match status" value="1"/>
</dbReference>
<accession>A0ABD5MS33</accession>
<comment type="subcellular location">
    <subcellularLocation>
        <location evidence="2">Membrane</location>
        <topology evidence="2">Multi-pass membrane protein</topology>
    </subcellularLocation>
</comment>
<dbReference type="EMBL" id="JBHMAJ010000007">
    <property type="protein sequence ID" value="MFB9824831.1"/>
    <property type="molecule type" value="Genomic_DNA"/>
</dbReference>
<dbReference type="Proteomes" id="UP001589595">
    <property type="component" value="Unassembled WGS sequence"/>
</dbReference>
<dbReference type="InterPro" id="IPR013767">
    <property type="entry name" value="PAS_fold"/>
</dbReference>
<keyword evidence="9" id="KW-0067">ATP-binding</keyword>
<dbReference type="CDD" id="cd00075">
    <property type="entry name" value="HATPase"/>
    <property type="match status" value="1"/>
</dbReference>
<dbReference type="InterPro" id="IPR050351">
    <property type="entry name" value="BphY/WalK/GraS-like"/>
</dbReference>
<dbReference type="InterPro" id="IPR035965">
    <property type="entry name" value="PAS-like_dom_sf"/>
</dbReference>
<keyword evidence="10 14" id="KW-1133">Transmembrane helix</keyword>
<evidence type="ECO:0000256" key="1">
    <source>
        <dbReference type="ARBA" id="ARBA00000085"/>
    </source>
</evidence>
<dbReference type="GO" id="GO:0016020">
    <property type="term" value="C:membrane"/>
    <property type="evidence" value="ECO:0007669"/>
    <property type="project" value="UniProtKB-SubCell"/>
</dbReference>
<dbReference type="SUPFAM" id="SSF55874">
    <property type="entry name" value="ATPase domain of HSP90 chaperone/DNA topoisomerase II/histidine kinase"/>
    <property type="match status" value="1"/>
</dbReference>
<dbReference type="InterPro" id="IPR036097">
    <property type="entry name" value="HisK_dim/P_sf"/>
</dbReference>
<feature type="region of interest" description="Disordered" evidence="13">
    <location>
        <begin position="298"/>
        <end position="342"/>
    </location>
</feature>
<evidence type="ECO:0000256" key="7">
    <source>
        <dbReference type="ARBA" id="ARBA00022741"/>
    </source>
</evidence>
<evidence type="ECO:0000256" key="8">
    <source>
        <dbReference type="ARBA" id="ARBA00022777"/>
    </source>
</evidence>
<feature type="transmembrane region" description="Helical" evidence="14">
    <location>
        <begin position="104"/>
        <end position="124"/>
    </location>
</feature>
<keyword evidence="8 16" id="KW-0418">Kinase</keyword>
<keyword evidence="4" id="KW-0597">Phosphoprotein</keyword>
<dbReference type="InterPro" id="IPR031621">
    <property type="entry name" value="HisKA_7TM"/>
</dbReference>
<dbReference type="SUPFAM" id="SSF55785">
    <property type="entry name" value="PYP-like sensor domain (PAS domain)"/>
    <property type="match status" value="1"/>
</dbReference>
<dbReference type="CDD" id="cd00082">
    <property type="entry name" value="HisKA"/>
    <property type="match status" value="1"/>
</dbReference>
<dbReference type="RefSeq" id="WP_222923124.1">
    <property type="nucleotide sequence ID" value="NZ_CP082286.1"/>
</dbReference>
<keyword evidence="17" id="KW-1185">Reference proteome</keyword>
<dbReference type="InterPro" id="IPR036890">
    <property type="entry name" value="HATPase_C_sf"/>
</dbReference>
<dbReference type="Pfam" id="PF00989">
    <property type="entry name" value="PAS"/>
    <property type="match status" value="1"/>
</dbReference>
<dbReference type="GO" id="GO:0000160">
    <property type="term" value="P:phosphorelay signal transduction system"/>
    <property type="evidence" value="ECO:0007669"/>
    <property type="project" value="UniProtKB-KW"/>
</dbReference>
<evidence type="ECO:0000256" key="13">
    <source>
        <dbReference type="SAM" id="MobiDB-lite"/>
    </source>
</evidence>
<dbReference type="InterPro" id="IPR003594">
    <property type="entry name" value="HATPase_dom"/>
</dbReference>
<evidence type="ECO:0000256" key="5">
    <source>
        <dbReference type="ARBA" id="ARBA00022679"/>
    </source>
</evidence>
<feature type="transmembrane region" description="Helical" evidence="14">
    <location>
        <begin position="38"/>
        <end position="56"/>
    </location>
</feature>
<evidence type="ECO:0000256" key="2">
    <source>
        <dbReference type="ARBA" id="ARBA00004141"/>
    </source>
</evidence>
<dbReference type="GO" id="GO:0004673">
    <property type="term" value="F:protein histidine kinase activity"/>
    <property type="evidence" value="ECO:0007669"/>
    <property type="project" value="UniProtKB-EC"/>
</dbReference>
<dbReference type="InterPro" id="IPR005467">
    <property type="entry name" value="His_kinase_dom"/>
</dbReference>
<dbReference type="SMART" id="SM00388">
    <property type="entry name" value="HisKA"/>
    <property type="match status" value="1"/>
</dbReference>
<evidence type="ECO:0000259" key="15">
    <source>
        <dbReference type="PROSITE" id="PS50109"/>
    </source>
</evidence>
<evidence type="ECO:0000256" key="4">
    <source>
        <dbReference type="ARBA" id="ARBA00022553"/>
    </source>
</evidence>
<dbReference type="AlphaFoldDB" id="A0ABD5MS33"/>
<reference evidence="16" key="1">
    <citation type="submission" date="2024-09" db="EMBL/GenBank/DDBJ databases">
        <authorList>
            <person name="Sun Q."/>
        </authorList>
    </citation>
    <scope>NUCLEOTIDE SEQUENCE [LARGE SCALE GENOMIC DNA]</scope>
    <source>
        <strain evidence="16">JCM 31273</strain>
    </source>
</reference>
<dbReference type="GO" id="GO:0005524">
    <property type="term" value="F:ATP binding"/>
    <property type="evidence" value="ECO:0007669"/>
    <property type="project" value="UniProtKB-KW"/>
</dbReference>
<dbReference type="PRINTS" id="PR00344">
    <property type="entry name" value="BCTRLSENSOR"/>
</dbReference>
<dbReference type="PANTHER" id="PTHR42878">
    <property type="entry name" value="TWO-COMPONENT HISTIDINE KINASE"/>
    <property type="match status" value="1"/>
</dbReference>
<dbReference type="GeneID" id="67210530"/>
<dbReference type="Gene3D" id="3.30.450.20">
    <property type="entry name" value="PAS domain"/>
    <property type="match status" value="1"/>
</dbReference>
<sequence length="605" mass="64533">MSPVTYLVPLLVIGGATAATMLAVVLWRRSVSIGGPEIVGFVGLAAGATVWSWSYALQLRADSLATILAYNNLLWIGTGVVGAAWPVFAFAVAGDERWLTRRRLPVVSGVPLVFAGLAISNPAHRLVYADVSLVVVGGVTRASVTPGIGFAVFLVWSYGLNLYVLWRLVGSVRDSTGKTRARRIAVFGAGVLPTVAGAVSIFVIPTDGPPIDFTPAMFAVTTVLTGVAITRYRLLDSVAVAQDHIANHLADPVVIVDGDATIRATNEAATRLFADDRVVGRSVGDVFGAHPELVEAVRTRPPSGESPATVTIDWETRRPRPEDRSSDAAPPDTPDPGDGTVAVDRRTFAVSVGSLDRTDATVLVLRDITDRRAAERRVTVLNRVLRHDLRNDISVIDGYLDLLERELADAESETVTDALEVLIARTEGMLAVTEQAALAERIVDGDPEVRQIDLATVVRSRCEQVRVEHPEVRLETTIPEEPVSVSAVAVFPSVVDNLIENAIEHSGRERPWLGVSVAVDPDRSVAEVRVADDGPGIPAADRDVLVGIEPSLENASGLGLWLINRITRLSGGDVEVTDREPEGTVVSLTVPLAEASEPPAAVRST</sequence>
<evidence type="ECO:0000256" key="10">
    <source>
        <dbReference type="ARBA" id="ARBA00022989"/>
    </source>
</evidence>